<evidence type="ECO:0000313" key="1">
    <source>
        <dbReference type="EMBL" id="KYR01558.1"/>
    </source>
</evidence>
<protein>
    <submittedName>
        <fullName evidence="1">Uncharacterized protein</fullName>
    </submittedName>
</protein>
<evidence type="ECO:0000313" key="2">
    <source>
        <dbReference type="Proteomes" id="UP000076078"/>
    </source>
</evidence>
<organism evidence="1 2">
    <name type="scientific">Tieghemostelium lacteum</name>
    <name type="common">Slime mold</name>
    <name type="synonym">Dictyostelium lacteum</name>
    <dbReference type="NCBI Taxonomy" id="361077"/>
    <lineage>
        <taxon>Eukaryota</taxon>
        <taxon>Amoebozoa</taxon>
        <taxon>Evosea</taxon>
        <taxon>Eumycetozoa</taxon>
        <taxon>Dictyostelia</taxon>
        <taxon>Dictyosteliales</taxon>
        <taxon>Raperosteliaceae</taxon>
        <taxon>Tieghemostelium</taxon>
    </lineage>
</organism>
<accession>A0A152A5Q9</accession>
<dbReference type="Proteomes" id="UP000076078">
    <property type="component" value="Unassembled WGS sequence"/>
</dbReference>
<name>A0A152A5Q9_TIELA</name>
<keyword evidence="2" id="KW-1185">Reference proteome</keyword>
<reference evidence="1 2" key="1">
    <citation type="submission" date="2015-12" db="EMBL/GenBank/DDBJ databases">
        <title>Dictyostelia acquired genes for synthesis and detection of signals that induce cell-type specialization by lateral gene transfer from prokaryotes.</title>
        <authorList>
            <person name="Gloeckner G."/>
            <person name="Schaap P."/>
        </authorList>
    </citation>
    <scope>NUCLEOTIDE SEQUENCE [LARGE SCALE GENOMIC DNA]</scope>
    <source>
        <strain evidence="1 2">TK</strain>
    </source>
</reference>
<proteinExistence type="predicted"/>
<dbReference type="AlphaFoldDB" id="A0A152A5Q9"/>
<gene>
    <name evidence="1" type="ORF">DLAC_01551</name>
</gene>
<sequence>MNIPVIIIRKIIQFNYNSYLIEKRISFYRYFIGTMSLVSKEWKNSVINRISFNYMEPIDMESYSYILLLLEKGFQFKQIKILQGFSRVNIVNYVNSNYQSVQKIIKLFYYINSNNNNSNSGISDIVVDGNESVLNDENVELMSHLLSNLNRNYLDVEYGEQLKNVTEIVNNQLQYRNIENDSYWSLRQVYPSPLSEILTLVQKYNVQSVLILRASFLNSHEFQFTPVSSLHSLRLYNTLKMKDYSTILEYCTSLTDIGLETDECIDDNSQRVNTMFIDLLVNHPSLTRVSIVTDSIGESEQTIVNYLNSNPRVLDLTYSSHFLRTPANQPILNNTLQKIYDENVRELPYSLWACQSAITNILVDLNDGTLNQSILNYHRNIRHIQTSIRTTEDVEKLSEIIKRQNQLYELTIFDAVLIFDETGENNNQVSDNPNIDYSSLISAMAECNTLKKLCLHDPVENIFNGALQLPNITNWSINMNINAFTTQSLNLIQSNQNIKNISIIIGKNFENLIEVFTVLTQKTTLESIYLGLYSITNDLKEKIKNFFIEYFQQENPFMLPDKLKVVIPSEPWDLWKTYLITISLVSKEWHQLVVNSIKYKSITDVVDLNYLLNLLQRGFRFTEIQFKYFSLDLNNESAYNLATQIVKLHYGRSATSLIPVFSEENSMFLSDIILQMEMNSVTLNSTKCKSDLGKQYTLSESIKKTLEFRDIQDKSDWIIGDNSLPCSLIDSILPCTIFEIYDIVQKYKIKSIFVDITKCKWNHLIEHSSWTPMKTLKEIYIFAGEIQIQNYDTILQYSPSLTRFRMIESTVLNGDNVPDTMFIPSLIHHKSLQKVELSFINVCETMESVVRYLNSNSKVIKLIFCAKLEQPGSCITPIMNSTIEVLNDRFNLPAIYNLYSIWGCISNIKKLEYTPEYSNFVPYIIEYHHNIVYLKVTITDNSDITNITNIINCQEQLLEFYQKRSNFTEPLNCSPLFSAMSQCKTLKQLQILNHYDEIIELSLSLPNIIDLYVNLYDTIPKTTLDVLQKNSKLKIFGAYSGCELMHLDLLKVLLFDKEGGLESLFIHLNIKNIEDYKKLFTEYYQQSNPPYPLILPDKLTFYNNIMKPFQLWHILSNIQN</sequence>
<comment type="caution">
    <text evidence="1">The sequence shown here is derived from an EMBL/GenBank/DDBJ whole genome shotgun (WGS) entry which is preliminary data.</text>
</comment>
<dbReference type="InParanoid" id="A0A152A5Q9"/>
<dbReference type="EMBL" id="LODT01000006">
    <property type="protein sequence ID" value="KYR01558.1"/>
    <property type="molecule type" value="Genomic_DNA"/>
</dbReference>